<keyword evidence="2" id="KW-1185">Reference proteome</keyword>
<name>A0A6A5V687_9PLEO</name>
<protein>
    <submittedName>
        <fullName evidence="1">Uncharacterized protein</fullName>
    </submittedName>
</protein>
<dbReference type="EMBL" id="ML976687">
    <property type="protein sequence ID" value="KAF1972378.1"/>
    <property type="molecule type" value="Genomic_DNA"/>
</dbReference>
<gene>
    <name evidence="1" type="ORF">BU23DRAFT_580972</name>
</gene>
<organism evidence="1 2">
    <name type="scientific">Bimuria novae-zelandiae CBS 107.79</name>
    <dbReference type="NCBI Taxonomy" id="1447943"/>
    <lineage>
        <taxon>Eukaryota</taxon>
        <taxon>Fungi</taxon>
        <taxon>Dikarya</taxon>
        <taxon>Ascomycota</taxon>
        <taxon>Pezizomycotina</taxon>
        <taxon>Dothideomycetes</taxon>
        <taxon>Pleosporomycetidae</taxon>
        <taxon>Pleosporales</taxon>
        <taxon>Massarineae</taxon>
        <taxon>Didymosphaeriaceae</taxon>
        <taxon>Bimuria</taxon>
    </lineage>
</organism>
<sequence length="158" mass="17454">MPCGHGQAEGLLDILTYNVGTNFASAEFRAKAKIIGVTCKQIAIKAINNIVGPNSLVLTLLVFGAYPRITIESPLLLLILTTKRQVANALNTRNEPNTADMLALPLQSEVLVWREKDRWNGPYKIAAIDGHNVTVDMVNGPTTFRSTVIKPYYRLDYL</sequence>
<accession>A0A6A5V687</accession>
<dbReference type="OrthoDB" id="4368574at2759"/>
<proteinExistence type="predicted"/>
<evidence type="ECO:0000313" key="2">
    <source>
        <dbReference type="Proteomes" id="UP000800036"/>
    </source>
</evidence>
<dbReference type="AlphaFoldDB" id="A0A6A5V687"/>
<dbReference type="Proteomes" id="UP000800036">
    <property type="component" value="Unassembled WGS sequence"/>
</dbReference>
<evidence type="ECO:0000313" key="1">
    <source>
        <dbReference type="EMBL" id="KAF1972378.1"/>
    </source>
</evidence>
<reference evidence="1" key="1">
    <citation type="journal article" date="2020" name="Stud. Mycol.">
        <title>101 Dothideomycetes genomes: a test case for predicting lifestyles and emergence of pathogens.</title>
        <authorList>
            <person name="Haridas S."/>
            <person name="Albert R."/>
            <person name="Binder M."/>
            <person name="Bloem J."/>
            <person name="Labutti K."/>
            <person name="Salamov A."/>
            <person name="Andreopoulos B."/>
            <person name="Baker S."/>
            <person name="Barry K."/>
            <person name="Bills G."/>
            <person name="Bluhm B."/>
            <person name="Cannon C."/>
            <person name="Castanera R."/>
            <person name="Culley D."/>
            <person name="Daum C."/>
            <person name="Ezra D."/>
            <person name="Gonzalez J."/>
            <person name="Henrissat B."/>
            <person name="Kuo A."/>
            <person name="Liang C."/>
            <person name="Lipzen A."/>
            <person name="Lutzoni F."/>
            <person name="Magnuson J."/>
            <person name="Mondo S."/>
            <person name="Nolan M."/>
            <person name="Ohm R."/>
            <person name="Pangilinan J."/>
            <person name="Park H.-J."/>
            <person name="Ramirez L."/>
            <person name="Alfaro M."/>
            <person name="Sun H."/>
            <person name="Tritt A."/>
            <person name="Yoshinaga Y."/>
            <person name="Zwiers L.-H."/>
            <person name="Turgeon B."/>
            <person name="Goodwin S."/>
            <person name="Spatafora J."/>
            <person name="Crous P."/>
            <person name="Grigoriev I."/>
        </authorList>
    </citation>
    <scope>NUCLEOTIDE SEQUENCE</scope>
    <source>
        <strain evidence="1">CBS 107.79</strain>
    </source>
</reference>